<evidence type="ECO:0000313" key="1">
    <source>
        <dbReference type="EMBL" id="GFT31735.1"/>
    </source>
</evidence>
<dbReference type="AlphaFoldDB" id="A0A8X6NSH4"/>
<evidence type="ECO:0000313" key="2">
    <source>
        <dbReference type="Proteomes" id="UP000887013"/>
    </source>
</evidence>
<feature type="non-terminal residue" evidence="1">
    <location>
        <position position="1"/>
    </location>
</feature>
<dbReference type="EMBL" id="BMAW01013061">
    <property type="protein sequence ID" value="GFT31735.1"/>
    <property type="molecule type" value="Genomic_DNA"/>
</dbReference>
<keyword evidence="2" id="KW-1185">Reference proteome</keyword>
<organism evidence="1 2">
    <name type="scientific">Nephila pilipes</name>
    <name type="common">Giant wood spider</name>
    <name type="synonym">Nephila maculata</name>
    <dbReference type="NCBI Taxonomy" id="299642"/>
    <lineage>
        <taxon>Eukaryota</taxon>
        <taxon>Metazoa</taxon>
        <taxon>Ecdysozoa</taxon>
        <taxon>Arthropoda</taxon>
        <taxon>Chelicerata</taxon>
        <taxon>Arachnida</taxon>
        <taxon>Araneae</taxon>
        <taxon>Araneomorphae</taxon>
        <taxon>Entelegynae</taxon>
        <taxon>Araneoidea</taxon>
        <taxon>Nephilidae</taxon>
        <taxon>Nephila</taxon>
    </lineage>
</organism>
<proteinExistence type="predicted"/>
<name>A0A8X6NSH4_NEPPI</name>
<accession>A0A8X6NSH4</accession>
<protein>
    <submittedName>
        <fullName evidence="1">Uncharacterized protein</fullName>
    </submittedName>
</protein>
<reference evidence="1" key="1">
    <citation type="submission" date="2020-08" db="EMBL/GenBank/DDBJ databases">
        <title>Multicomponent nature underlies the extraordinary mechanical properties of spider dragline silk.</title>
        <authorList>
            <person name="Kono N."/>
            <person name="Nakamura H."/>
            <person name="Mori M."/>
            <person name="Yoshida Y."/>
            <person name="Ohtoshi R."/>
            <person name="Malay A.D."/>
            <person name="Moran D.A.P."/>
            <person name="Tomita M."/>
            <person name="Numata K."/>
            <person name="Arakawa K."/>
        </authorList>
    </citation>
    <scope>NUCLEOTIDE SEQUENCE</scope>
</reference>
<dbReference type="Proteomes" id="UP000887013">
    <property type="component" value="Unassembled WGS sequence"/>
</dbReference>
<sequence length="75" mass="8513">KKGNILILTERKNIVLTLLDFVLSAATIQRSIFRDVIHVTSGRKKVLLGIRSHPFCTMAPMGTNLSKWPHKIIFK</sequence>
<gene>
    <name evidence="1" type="ORF">NPIL_23301</name>
</gene>
<comment type="caution">
    <text evidence="1">The sequence shown here is derived from an EMBL/GenBank/DDBJ whole genome shotgun (WGS) entry which is preliminary data.</text>
</comment>